<feature type="region of interest" description="Disordered" evidence="1">
    <location>
        <begin position="101"/>
        <end position="123"/>
    </location>
</feature>
<dbReference type="EMBL" id="UYRV01113560">
    <property type="protein sequence ID" value="VDN28315.1"/>
    <property type="molecule type" value="Genomic_DNA"/>
</dbReference>
<keyword evidence="3" id="KW-1185">Reference proteome</keyword>
<proteinExistence type="predicted"/>
<reference evidence="2 3" key="1">
    <citation type="submission" date="2018-11" db="EMBL/GenBank/DDBJ databases">
        <authorList>
            <consortium name="Pathogen Informatics"/>
        </authorList>
    </citation>
    <scope>NUCLEOTIDE SEQUENCE [LARGE SCALE GENOMIC DNA]</scope>
</reference>
<evidence type="ECO:0000256" key="1">
    <source>
        <dbReference type="SAM" id="MobiDB-lite"/>
    </source>
</evidence>
<gene>
    <name evidence="2" type="ORF">CGOC_LOCUS10917</name>
</gene>
<accession>A0A3P7MFS0</accession>
<organism evidence="2 3">
    <name type="scientific">Cylicostephanus goldi</name>
    <name type="common">Nematode worm</name>
    <dbReference type="NCBI Taxonomy" id="71465"/>
    <lineage>
        <taxon>Eukaryota</taxon>
        <taxon>Metazoa</taxon>
        <taxon>Ecdysozoa</taxon>
        <taxon>Nematoda</taxon>
        <taxon>Chromadorea</taxon>
        <taxon>Rhabditida</taxon>
        <taxon>Rhabditina</taxon>
        <taxon>Rhabditomorpha</taxon>
        <taxon>Strongyloidea</taxon>
        <taxon>Strongylidae</taxon>
        <taxon>Cylicostephanus</taxon>
    </lineage>
</organism>
<evidence type="ECO:0000313" key="2">
    <source>
        <dbReference type="EMBL" id="VDN28315.1"/>
    </source>
</evidence>
<evidence type="ECO:0000313" key="3">
    <source>
        <dbReference type="Proteomes" id="UP000271889"/>
    </source>
</evidence>
<sequence length="249" mass="27162">MTDTDKELVDAADRVLRSVCIDILTTTPGEYSIIDTFALDPDSVKIDPLSLLDNLIHPSGFDSAFGNVMAFARDEDNQESDEKEFFREEDLLTCAPGMPGGLTFSKPKQTPTEAAKPVESSNIDGNIDFDSTDLFELMDFVGGGSPLVIPTESSGPEVLVDSAPQAEVIPDGTDSSVTEEIEEALVTPLPKPALKFVPPERFAYAKQLDPASCEAEYRALVPNMAKKVNFCYIFRVDQKCSAPVKYKHS</sequence>
<dbReference type="Proteomes" id="UP000271889">
    <property type="component" value="Unassembled WGS sequence"/>
</dbReference>
<dbReference type="OrthoDB" id="64767at2759"/>
<dbReference type="AlphaFoldDB" id="A0A3P7MFS0"/>
<name>A0A3P7MFS0_CYLGO</name>
<protein>
    <recommendedName>
        <fullName evidence="4">Ski2 N-terminal domain-containing protein</fullName>
    </recommendedName>
</protein>
<evidence type="ECO:0008006" key="4">
    <source>
        <dbReference type="Google" id="ProtNLM"/>
    </source>
</evidence>